<evidence type="ECO:0000256" key="2">
    <source>
        <dbReference type="SAM" id="MobiDB-lite"/>
    </source>
</evidence>
<feature type="compositionally biased region" description="Polar residues" evidence="2">
    <location>
        <begin position="673"/>
        <end position="686"/>
    </location>
</feature>
<keyword evidence="3" id="KW-1185">Reference proteome</keyword>
<feature type="compositionally biased region" description="Polar residues" evidence="2">
    <location>
        <begin position="579"/>
        <end position="588"/>
    </location>
</feature>
<dbReference type="PANTHER" id="PTHR14826">
    <property type="entry name" value="ANGIOMOTIN"/>
    <property type="match status" value="1"/>
</dbReference>
<accession>A0A914DEG8</accession>
<evidence type="ECO:0000256" key="1">
    <source>
        <dbReference type="SAM" id="Coils"/>
    </source>
</evidence>
<name>A0A914DEG8_9BILA</name>
<feature type="region of interest" description="Disordered" evidence="2">
    <location>
        <begin position="578"/>
        <end position="606"/>
    </location>
</feature>
<dbReference type="GO" id="GO:0030036">
    <property type="term" value="P:actin cytoskeleton organization"/>
    <property type="evidence" value="ECO:0007669"/>
    <property type="project" value="TreeGrafter"/>
</dbReference>
<feature type="region of interest" description="Disordered" evidence="2">
    <location>
        <begin position="666"/>
        <end position="699"/>
    </location>
</feature>
<feature type="region of interest" description="Disordered" evidence="2">
    <location>
        <begin position="787"/>
        <end position="811"/>
    </location>
</feature>
<dbReference type="AlphaFoldDB" id="A0A914DEG8"/>
<proteinExistence type="predicted"/>
<reference evidence="4" key="1">
    <citation type="submission" date="2022-11" db="UniProtKB">
        <authorList>
            <consortium name="WormBaseParasite"/>
        </authorList>
    </citation>
    <scope>IDENTIFICATION</scope>
</reference>
<feature type="compositionally biased region" description="Basic and acidic residues" evidence="2">
    <location>
        <begin position="791"/>
        <end position="811"/>
    </location>
</feature>
<sequence>MSKENGVNGSNIHKVSTTSLNDGRLLTHLLQEAAAHSINDMNAEHKPELSDDRQLQSMIENYQSHVLQQQQRQNFRFYQPNTQNPHPSISHSQPCLFIRADSKTDQWNDVVHNVHSSDPRETNEWTHAILHPNAMSQENNNKVSTVVLKTSDVQALRNENAILKQTVDVLQRKANKLKQLEVAYERIEKDFDQVLTQREKQEKLEKTAIMKMEQQIQLLTSSNELLQQQLERVNFQSMNQSNYDPQAVQAQAEQVIQLNMLLNEIIPQNKELMALKEAQNATLEEQRNHIEMLEKALDNAQVRIADKNRQALDAAAVVDKCSHLQKLLQEALDDKKRLQEESSKEKAHLEMELTQLKMHLAKEGLNKKPNCSVDHDDHAILKRDLVSKDERIAYLESHIKEIQKEHDEVLKRRQTTARVETEALMTKIQKLEAGKFEKERRIQELLDEKRHIQNQWTDERRTLDLRVRLLEEDLKRIMTSSSFGSPGLTPYDAIYPTSSSMGDLASKGSSVSIYNDPMARMEELRLKIAERRSSTGSWYFGGMRTKPKDYLGSNHSRHSSGGSLSTDHLRTVSMPVSAEFQSPPTIRSTIEPKPVHEPQKSGDSLKQQQQIADYIASLPAATRRRFEAAVNISSGNENKPSLSGIQMGTSGLKKVLREKSLDKSRGIGVDVKNGTTSKKTYTSTEPKPNGEEKLFDRPSSTLLTVQSNVSKKPSLASEARKRGTIARSVSFEDDDPNMPIATATVKNANELVGNPVKEPAIQGKEAKRNSLTTCTVVEVNKEKLQLTSKSTAERRHSLEEDRKNFEDVYNV</sequence>
<dbReference type="Proteomes" id="UP000887540">
    <property type="component" value="Unplaced"/>
</dbReference>
<feature type="coiled-coil region" evidence="1">
    <location>
        <begin position="153"/>
        <end position="229"/>
    </location>
</feature>
<organism evidence="3 4">
    <name type="scientific">Acrobeloides nanus</name>
    <dbReference type="NCBI Taxonomy" id="290746"/>
    <lineage>
        <taxon>Eukaryota</taxon>
        <taxon>Metazoa</taxon>
        <taxon>Ecdysozoa</taxon>
        <taxon>Nematoda</taxon>
        <taxon>Chromadorea</taxon>
        <taxon>Rhabditida</taxon>
        <taxon>Tylenchina</taxon>
        <taxon>Cephalobomorpha</taxon>
        <taxon>Cephaloboidea</taxon>
        <taxon>Cephalobidae</taxon>
        <taxon>Acrobeloides</taxon>
    </lineage>
</organism>
<dbReference type="InterPro" id="IPR051747">
    <property type="entry name" value="Angiomotin-like"/>
</dbReference>
<feature type="coiled-coil region" evidence="1">
    <location>
        <begin position="269"/>
        <end position="352"/>
    </location>
</feature>
<dbReference type="WBParaSite" id="ACRNAN_scaffold2391.g25363.t1">
    <property type="protein sequence ID" value="ACRNAN_scaffold2391.g25363.t1"/>
    <property type="gene ID" value="ACRNAN_scaffold2391.g25363"/>
</dbReference>
<protein>
    <submittedName>
        <fullName evidence="4">Uncharacterized protein</fullName>
    </submittedName>
</protein>
<dbReference type="GO" id="GO:0030334">
    <property type="term" value="P:regulation of cell migration"/>
    <property type="evidence" value="ECO:0007669"/>
    <property type="project" value="TreeGrafter"/>
</dbReference>
<dbReference type="GO" id="GO:0005886">
    <property type="term" value="C:plasma membrane"/>
    <property type="evidence" value="ECO:0007669"/>
    <property type="project" value="TreeGrafter"/>
</dbReference>
<feature type="coiled-coil region" evidence="1">
    <location>
        <begin position="428"/>
        <end position="455"/>
    </location>
</feature>
<evidence type="ECO:0000313" key="3">
    <source>
        <dbReference type="Proteomes" id="UP000887540"/>
    </source>
</evidence>
<dbReference type="PANTHER" id="PTHR14826:SF14">
    <property type="entry name" value="ANGIOMOTIN_C DOMAIN-CONTAINING PROTEIN"/>
    <property type="match status" value="1"/>
</dbReference>
<evidence type="ECO:0000313" key="4">
    <source>
        <dbReference type="WBParaSite" id="ACRNAN_scaffold2391.g25363.t1"/>
    </source>
</evidence>
<dbReference type="GO" id="GO:0031410">
    <property type="term" value="C:cytoplasmic vesicle"/>
    <property type="evidence" value="ECO:0007669"/>
    <property type="project" value="TreeGrafter"/>
</dbReference>
<keyword evidence="1" id="KW-0175">Coiled coil</keyword>
<dbReference type="GO" id="GO:0005923">
    <property type="term" value="C:bicellular tight junction"/>
    <property type="evidence" value="ECO:0007669"/>
    <property type="project" value="TreeGrafter"/>
</dbReference>